<accession>X0U202</accession>
<dbReference type="EMBL" id="BARS01014439">
    <property type="protein sequence ID" value="GAF93406.1"/>
    <property type="molecule type" value="Genomic_DNA"/>
</dbReference>
<gene>
    <name evidence="1" type="ORF">S01H1_24342</name>
</gene>
<name>X0U202_9ZZZZ</name>
<protein>
    <submittedName>
        <fullName evidence="1">Uncharacterized protein</fullName>
    </submittedName>
</protein>
<feature type="non-terminal residue" evidence="1">
    <location>
        <position position="1"/>
    </location>
</feature>
<reference evidence="1" key="1">
    <citation type="journal article" date="2014" name="Front. Microbiol.">
        <title>High frequency of phylogenetically diverse reductive dehalogenase-homologous genes in deep subseafloor sedimentary metagenomes.</title>
        <authorList>
            <person name="Kawai M."/>
            <person name="Futagami T."/>
            <person name="Toyoda A."/>
            <person name="Takaki Y."/>
            <person name="Nishi S."/>
            <person name="Hori S."/>
            <person name="Arai W."/>
            <person name="Tsubouchi T."/>
            <person name="Morono Y."/>
            <person name="Uchiyama I."/>
            <person name="Ito T."/>
            <person name="Fujiyama A."/>
            <person name="Inagaki F."/>
            <person name="Takami H."/>
        </authorList>
    </citation>
    <scope>NUCLEOTIDE SEQUENCE</scope>
    <source>
        <strain evidence="1">Expedition CK06-06</strain>
    </source>
</reference>
<dbReference type="AlphaFoldDB" id="X0U202"/>
<proteinExistence type="predicted"/>
<evidence type="ECO:0000313" key="1">
    <source>
        <dbReference type="EMBL" id="GAF93406.1"/>
    </source>
</evidence>
<organism evidence="1">
    <name type="scientific">marine sediment metagenome</name>
    <dbReference type="NCBI Taxonomy" id="412755"/>
    <lineage>
        <taxon>unclassified sequences</taxon>
        <taxon>metagenomes</taxon>
        <taxon>ecological metagenomes</taxon>
    </lineage>
</organism>
<comment type="caution">
    <text evidence="1">The sequence shown here is derived from an EMBL/GenBank/DDBJ whole genome shotgun (WGS) entry which is preliminary data.</text>
</comment>
<sequence length="38" mass="4356">CHGLKKGVRHAFLKGRKNKHIRSTEKIGNLTDMSLEDH</sequence>